<evidence type="ECO:0000313" key="3">
    <source>
        <dbReference type="Proteomes" id="UP000203427"/>
    </source>
</evidence>
<protein>
    <submittedName>
        <fullName evidence="2">Putative internal virion protein</fullName>
    </submittedName>
</protein>
<dbReference type="Proteomes" id="UP000203427">
    <property type="component" value="Segment"/>
</dbReference>
<organism evidence="2 3">
    <name type="scientific">Ralstonia phage RSJ5</name>
    <dbReference type="NCBI Taxonomy" id="1538364"/>
    <lineage>
        <taxon>Viruses</taxon>
        <taxon>Duplodnaviria</taxon>
        <taxon>Heunggongvirae</taxon>
        <taxon>Uroviricota</taxon>
        <taxon>Caudoviricetes</taxon>
        <taxon>Autographivirales</taxon>
        <taxon>Autonotataviridae</taxon>
        <taxon>Risjevirus</taxon>
        <taxon>Risjevirus RSJ5</taxon>
    </lineage>
</organism>
<name>A0A077KVQ4_9CAUD</name>
<dbReference type="KEGG" id="vg:26644302"/>
<dbReference type="OrthoDB" id="9425at10239"/>
<feature type="compositionally biased region" description="Polar residues" evidence="1">
    <location>
        <begin position="33"/>
        <end position="48"/>
    </location>
</feature>
<dbReference type="EMBL" id="AB983711">
    <property type="protein sequence ID" value="BAP34928.1"/>
    <property type="molecule type" value="Genomic_DNA"/>
</dbReference>
<feature type="region of interest" description="Disordered" evidence="1">
    <location>
        <begin position="24"/>
        <end position="48"/>
    </location>
</feature>
<sequence>MAGFGIDTSGQVVLQQSTESGAAPALTLGGQMGAQTPSAGQAPQTSQGQMAEIAGAVNARREHDTGAATMEAINKLSRGVLDPYVQAMQNEAYYNGAAQVVQGKTLQEVQEQQPWMTRIFGPSASVKGAQAMTVMKQMADAQTGFMTDMPKLRTQSTDDVRRYLVQQATRVNVGDPAMDNLIRAKMMENWQPMLELHAKENYKFVQEQNVNAFGQWHLSEGDALQATLKSGGNELSPETTKLMRERVISGIERPAGMDDASYKKAIASSAQANLSRGNFAWFRVFKGSQAFTSMDAGEQTKMLDLQLRYENQWKNKAAANEDIGIRSSVMLAKANAGLMSPNEVIAAARDFNNEWYATTGSESPFFTMEQLGSAIKGNVGAILKAQERQDTKLEKVSDEAKKAAAKDATLAHIYRTFRAGQGSLAWQVPDGDKNLADGQFALMYRNDAAKDPNVANKLITDNYNNAEYVNPLVSNQMLAGVRATADSGYTDAFQSSYSAYAALRAAPGGIAAAAAYFGDYSRQMAVYHDQVQSGVPAADAWATAFTKTPDIQAGIDRAGGRKQFADAVNGAIDDKYGGVFATSLSDYARNLVYDNIANRTSANTIGTGFGIKEATEMAIAQSRVDKMDSDAYIRREGQLPVAQALNIPNDAMDKTWAHVRDTQLAAQGVDKSSIRSMQRMPGNDVAIAVTYLDRKGVHRHMMISGEQLNAQYKADFPLKGENLLKGPTKQNSLRARAGTQPMAKTMAVPADGGYTPEE</sequence>
<dbReference type="GeneID" id="26644302"/>
<proteinExistence type="predicted"/>
<dbReference type="RefSeq" id="YP_009218126.1">
    <property type="nucleotide sequence ID" value="NC_029007.1"/>
</dbReference>
<evidence type="ECO:0000256" key="1">
    <source>
        <dbReference type="SAM" id="MobiDB-lite"/>
    </source>
</evidence>
<reference evidence="2 3" key="1">
    <citation type="submission" date="2014-08" db="EMBL/GenBank/DDBJ databases">
        <title>Isolation and characterization of bacteriophages infecting R. solanacearum from Thailand.</title>
        <authorList>
            <person name="Narulita E."/>
            <person name="Kawasaki T."/>
            <person name="Fujie M."/>
            <person name="Yamada T."/>
        </authorList>
    </citation>
    <scope>NUCLEOTIDE SEQUENCE [LARGE SCALE GENOMIC DNA]</scope>
</reference>
<evidence type="ECO:0000313" key="2">
    <source>
        <dbReference type="EMBL" id="BAP34928.1"/>
    </source>
</evidence>
<accession>A0A077KVQ4</accession>
<keyword evidence="3" id="KW-1185">Reference proteome</keyword>